<dbReference type="EMBL" id="LAZR01068964">
    <property type="protein sequence ID" value="KKK48637.1"/>
    <property type="molecule type" value="Genomic_DNA"/>
</dbReference>
<proteinExistence type="predicted"/>
<accession>A0A0F8VWE5</accession>
<dbReference type="AlphaFoldDB" id="A0A0F8VWE5"/>
<comment type="caution">
    <text evidence="1">The sequence shown here is derived from an EMBL/GenBank/DDBJ whole genome shotgun (WGS) entry which is preliminary data.</text>
</comment>
<reference evidence="1" key="1">
    <citation type="journal article" date="2015" name="Nature">
        <title>Complex archaea that bridge the gap between prokaryotes and eukaryotes.</title>
        <authorList>
            <person name="Spang A."/>
            <person name="Saw J.H."/>
            <person name="Jorgensen S.L."/>
            <person name="Zaremba-Niedzwiedzka K."/>
            <person name="Martijn J."/>
            <person name="Lind A.E."/>
            <person name="van Eijk R."/>
            <person name="Schleper C."/>
            <person name="Guy L."/>
            <person name="Ettema T.J."/>
        </authorList>
    </citation>
    <scope>NUCLEOTIDE SEQUENCE</scope>
</reference>
<protein>
    <submittedName>
        <fullName evidence="1">Uncharacterized protein</fullName>
    </submittedName>
</protein>
<evidence type="ECO:0000313" key="1">
    <source>
        <dbReference type="EMBL" id="KKK48637.1"/>
    </source>
</evidence>
<gene>
    <name evidence="1" type="ORF">LCGC14_3143130</name>
</gene>
<name>A0A0F8VWE5_9ZZZZ</name>
<feature type="non-terminal residue" evidence="1">
    <location>
        <position position="73"/>
    </location>
</feature>
<organism evidence="1">
    <name type="scientific">marine sediment metagenome</name>
    <dbReference type="NCBI Taxonomy" id="412755"/>
    <lineage>
        <taxon>unclassified sequences</taxon>
        <taxon>metagenomes</taxon>
        <taxon>ecological metagenomes</taxon>
    </lineage>
</organism>
<sequence length="73" mass="8449">MTKTPARAYDLRQVESLKRRVRGLMARHARDQAEEFARLARKASLARASRLTDLVIAQSRRTQRAMARLRASR</sequence>